<proteinExistence type="predicted"/>
<evidence type="ECO:0000259" key="1">
    <source>
        <dbReference type="Pfam" id="PF12697"/>
    </source>
</evidence>
<organism evidence="2 3">
    <name type="scientific">Tahibacter harae</name>
    <dbReference type="NCBI Taxonomy" id="2963937"/>
    <lineage>
        <taxon>Bacteria</taxon>
        <taxon>Pseudomonadati</taxon>
        <taxon>Pseudomonadota</taxon>
        <taxon>Gammaproteobacteria</taxon>
        <taxon>Lysobacterales</taxon>
        <taxon>Rhodanobacteraceae</taxon>
        <taxon>Tahibacter</taxon>
    </lineage>
</organism>
<protein>
    <submittedName>
        <fullName evidence="2">Alpha/beta hydrolase</fullName>
    </submittedName>
</protein>
<keyword evidence="3" id="KW-1185">Reference proteome</keyword>
<sequence length="247" mass="25937">MNPQRTLAGLRALAVHGAGGGGWEWLIWQRLWQALGARLETPDLQPARAGLAATALADYCAQIECQAQQAAAPVLLGASLGGLIALEVASRVAAPALVLVNPLPPAGVQPRPRLRRYRGDIVPWGRQASLEGTRRALPDGDDAAALYALRRWRDESVQVLVEAEQHACAAPACPVLVIAGAGDGDIAPAASQALARRLDAEFMLVGDCSHIGPLLGRRAAAIAAAAARWLARQSLQGGHKSPHKLNE</sequence>
<dbReference type="EMBL" id="JANFQO010000008">
    <property type="protein sequence ID" value="MCQ4165254.1"/>
    <property type="molecule type" value="Genomic_DNA"/>
</dbReference>
<gene>
    <name evidence="2" type="ORF">NM961_11080</name>
</gene>
<dbReference type="Pfam" id="PF12697">
    <property type="entry name" value="Abhydrolase_6"/>
    <property type="match status" value="1"/>
</dbReference>
<dbReference type="InterPro" id="IPR000073">
    <property type="entry name" value="AB_hydrolase_1"/>
</dbReference>
<evidence type="ECO:0000313" key="3">
    <source>
        <dbReference type="Proteomes" id="UP001165498"/>
    </source>
</evidence>
<dbReference type="Gene3D" id="3.40.50.1820">
    <property type="entry name" value="alpha/beta hydrolase"/>
    <property type="match status" value="1"/>
</dbReference>
<reference evidence="2" key="1">
    <citation type="submission" date="2022-07" db="EMBL/GenBank/DDBJ databases">
        <title>Tahibacter sp., a new gammaproteobacterium isolated from the silt sample collected at pig farm.</title>
        <authorList>
            <person name="Chen H."/>
        </authorList>
    </citation>
    <scope>NUCLEOTIDE SEQUENCE</scope>
    <source>
        <strain evidence="2">P2K</strain>
    </source>
</reference>
<dbReference type="Proteomes" id="UP001165498">
    <property type="component" value="Unassembled WGS sequence"/>
</dbReference>
<dbReference type="InterPro" id="IPR029058">
    <property type="entry name" value="AB_hydrolase_fold"/>
</dbReference>
<keyword evidence="2" id="KW-0378">Hydrolase</keyword>
<dbReference type="SUPFAM" id="SSF53474">
    <property type="entry name" value="alpha/beta-Hydrolases"/>
    <property type="match status" value="1"/>
</dbReference>
<accession>A0ABT1QSK3</accession>
<comment type="caution">
    <text evidence="2">The sequence shown here is derived from an EMBL/GenBank/DDBJ whole genome shotgun (WGS) entry which is preliminary data.</text>
</comment>
<dbReference type="GO" id="GO:0016787">
    <property type="term" value="F:hydrolase activity"/>
    <property type="evidence" value="ECO:0007669"/>
    <property type="project" value="UniProtKB-KW"/>
</dbReference>
<evidence type="ECO:0000313" key="2">
    <source>
        <dbReference type="EMBL" id="MCQ4165254.1"/>
    </source>
</evidence>
<dbReference type="RefSeq" id="WP_255914371.1">
    <property type="nucleotide sequence ID" value="NZ_JANFQO010000008.1"/>
</dbReference>
<feature type="domain" description="AB hydrolase-1" evidence="1">
    <location>
        <begin position="14"/>
        <end position="225"/>
    </location>
</feature>
<name>A0ABT1QSK3_9GAMM</name>